<evidence type="ECO:0000256" key="4">
    <source>
        <dbReference type="SAM" id="MobiDB-lite"/>
    </source>
</evidence>
<comment type="function">
    <text evidence="3">Nucleoside triphosphate pyrophosphatase that hydrolyzes dTTP and UTP. May have a dual role in cell division arrest and in preventing the incorporation of modified nucleotides into cellular nucleic acids.</text>
</comment>
<evidence type="ECO:0000313" key="5">
    <source>
        <dbReference type="EMBL" id="MEQ3361985.1"/>
    </source>
</evidence>
<comment type="catalytic activity">
    <reaction evidence="3">
        <text>dTTP + H2O = dTMP + diphosphate + H(+)</text>
        <dbReference type="Rhea" id="RHEA:28534"/>
        <dbReference type="ChEBI" id="CHEBI:15377"/>
        <dbReference type="ChEBI" id="CHEBI:15378"/>
        <dbReference type="ChEBI" id="CHEBI:33019"/>
        <dbReference type="ChEBI" id="CHEBI:37568"/>
        <dbReference type="ChEBI" id="CHEBI:63528"/>
        <dbReference type="EC" id="3.6.1.9"/>
    </reaction>
</comment>
<dbReference type="InterPro" id="IPR029001">
    <property type="entry name" value="ITPase-like_fam"/>
</dbReference>
<organism evidence="5 6">
    <name type="scientific">Raoultibacter massiliensis</name>
    <dbReference type="NCBI Taxonomy" id="1852371"/>
    <lineage>
        <taxon>Bacteria</taxon>
        <taxon>Bacillati</taxon>
        <taxon>Actinomycetota</taxon>
        <taxon>Coriobacteriia</taxon>
        <taxon>Eggerthellales</taxon>
        <taxon>Eggerthellaceae</taxon>
        <taxon>Raoultibacter</taxon>
    </lineage>
</organism>
<keyword evidence="6" id="KW-1185">Reference proteome</keyword>
<dbReference type="InterPro" id="IPR003697">
    <property type="entry name" value="Maf-like"/>
</dbReference>
<evidence type="ECO:0000256" key="1">
    <source>
        <dbReference type="ARBA" id="ARBA00001968"/>
    </source>
</evidence>
<evidence type="ECO:0000313" key="6">
    <source>
        <dbReference type="Proteomes" id="UP001487305"/>
    </source>
</evidence>
<keyword evidence="3" id="KW-0963">Cytoplasm</keyword>
<keyword evidence="3" id="KW-0546">Nucleotide metabolism</keyword>
<dbReference type="Gene3D" id="3.90.950.10">
    <property type="match status" value="1"/>
</dbReference>
<dbReference type="Proteomes" id="UP001487305">
    <property type="component" value="Unassembled WGS sequence"/>
</dbReference>
<dbReference type="EMBL" id="JBBNOP010000002">
    <property type="protein sequence ID" value="MEQ3361985.1"/>
    <property type="molecule type" value="Genomic_DNA"/>
</dbReference>
<feature type="compositionally biased region" description="Low complexity" evidence="4">
    <location>
        <begin position="9"/>
        <end position="30"/>
    </location>
</feature>
<accession>A0ABV1JAW8</accession>
<dbReference type="RefSeq" id="WP_102373548.1">
    <property type="nucleotide sequence ID" value="NZ_JBBNOP010000002.1"/>
</dbReference>
<feature type="site" description="Important for substrate specificity" evidence="3">
    <location>
        <position position="56"/>
    </location>
</feature>
<dbReference type="GO" id="GO:0016787">
    <property type="term" value="F:hydrolase activity"/>
    <property type="evidence" value="ECO:0007669"/>
    <property type="project" value="UniProtKB-KW"/>
</dbReference>
<comment type="catalytic activity">
    <reaction evidence="3">
        <text>UTP + H2O = UMP + diphosphate + H(+)</text>
        <dbReference type="Rhea" id="RHEA:29395"/>
        <dbReference type="ChEBI" id="CHEBI:15377"/>
        <dbReference type="ChEBI" id="CHEBI:15378"/>
        <dbReference type="ChEBI" id="CHEBI:33019"/>
        <dbReference type="ChEBI" id="CHEBI:46398"/>
        <dbReference type="ChEBI" id="CHEBI:57865"/>
        <dbReference type="EC" id="3.6.1.9"/>
    </reaction>
</comment>
<dbReference type="EC" id="3.6.1.9" evidence="3"/>
<feature type="site" description="Important for substrate specificity" evidence="3">
    <location>
        <position position="213"/>
    </location>
</feature>
<dbReference type="PANTHER" id="PTHR43213">
    <property type="entry name" value="BIFUNCTIONAL DTTP/UTP PYROPHOSPHATASE/METHYLTRANSFERASE PROTEIN-RELATED"/>
    <property type="match status" value="1"/>
</dbReference>
<proteinExistence type="inferred from homology"/>
<dbReference type="CDD" id="cd00555">
    <property type="entry name" value="Maf"/>
    <property type="match status" value="1"/>
</dbReference>
<evidence type="ECO:0000256" key="3">
    <source>
        <dbReference type="HAMAP-Rule" id="MF_00528"/>
    </source>
</evidence>
<evidence type="ECO:0000256" key="2">
    <source>
        <dbReference type="ARBA" id="ARBA00022801"/>
    </source>
</evidence>
<comment type="similarity">
    <text evidence="3">Belongs to the Maf family. YhdE subfamily.</text>
</comment>
<protein>
    <recommendedName>
        <fullName evidence="3">dTTP/UTP pyrophosphatase</fullName>
        <shortName evidence="3">dTTPase/UTPase</shortName>
        <ecNumber evidence="3">3.6.1.9</ecNumber>
    </recommendedName>
    <alternativeName>
        <fullName evidence="3">Nucleoside triphosphate pyrophosphatase</fullName>
    </alternativeName>
    <alternativeName>
        <fullName evidence="3">Nucleotide pyrophosphatase</fullName>
        <shortName evidence="3">Nucleotide PPase</shortName>
    </alternativeName>
</protein>
<comment type="caution">
    <text evidence="3">Lacks conserved residue(s) required for the propagation of feature annotation.</text>
</comment>
<gene>
    <name evidence="5" type="ORF">AAA083_03225</name>
</gene>
<comment type="cofactor">
    <cofactor evidence="1 3">
        <name>a divalent metal cation</name>
        <dbReference type="ChEBI" id="CHEBI:60240"/>
    </cofactor>
</comment>
<feature type="site" description="Important for substrate specificity" evidence="3">
    <location>
        <position position="122"/>
    </location>
</feature>
<dbReference type="NCBIfam" id="TIGR00172">
    <property type="entry name" value="maf"/>
    <property type="match status" value="1"/>
</dbReference>
<reference evidence="5 6" key="1">
    <citation type="submission" date="2024-04" db="EMBL/GenBank/DDBJ databases">
        <title>Human intestinal bacterial collection.</title>
        <authorList>
            <person name="Pauvert C."/>
            <person name="Hitch T.C.A."/>
            <person name="Clavel T."/>
        </authorList>
    </citation>
    <scope>NUCLEOTIDE SEQUENCE [LARGE SCALE GENOMIC DNA]</scope>
    <source>
        <strain evidence="5 6">CLA-KB-H42</strain>
    </source>
</reference>
<dbReference type="PANTHER" id="PTHR43213:SF5">
    <property type="entry name" value="BIFUNCTIONAL DTTP_UTP PYROPHOSPHATASE_METHYLTRANSFERASE PROTEIN-RELATED"/>
    <property type="match status" value="1"/>
</dbReference>
<dbReference type="SUPFAM" id="SSF52972">
    <property type="entry name" value="ITPase-like"/>
    <property type="match status" value="1"/>
</dbReference>
<name>A0ABV1JAW8_9ACTN</name>
<dbReference type="Pfam" id="PF02545">
    <property type="entry name" value="Maf"/>
    <property type="match status" value="1"/>
</dbReference>
<comment type="subcellular location">
    <subcellularLocation>
        <location evidence="3">Cytoplasm</location>
    </subcellularLocation>
</comment>
<sequence length="249" mass="26407">MDTEQNNQPADAPQSSAASSGAESPECAAATDGSAPASQPFEPDRIDVILASGSPRRKQLLEEAGVRFTVHVSEVDETLEPDLLAEPAEGAKKLAERKAGAVVQEVLASDYRGAAVVIGADTMVVLDGTIFGKPRSLSDAKGMLRKLSGNTHEVVTAVSVWMVMAPEPEKVSLGFRTFSDSSLVTFKDLTDDEIAAYLKCGESFDKAGAYAVQGEGAKLVERVEGELDTVIGLPVKRLIREFPDLLEGE</sequence>
<dbReference type="HAMAP" id="MF_00528">
    <property type="entry name" value="Maf"/>
    <property type="match status" value="1"/>
</dbReference>
<comment type="caution">
    <text evidence="5">The sequence shown here is derived from an EMBL/GenBank/DDBJ whole genome shotgun (WGS) entry which is preliminary data.</text>
</comment>
<feature type="active site" description="Proton acceptor" evidence="3">
    <location>
        <position position="121"/>
    </location>
</feature>
<keyword evidence="2 3" id="KW-0378">Hydrolase</keyword>
<feature type="region of interest" description="Disordered" evidence="4">
    <location>
        <begin position="1"/>
        <end position="45"/>
    </location>
</feature>